<name>A0A0F6W4K2_9BACT</name>
<proteinExistence type="predicted"/>
<dbReference type="Pfam" id="PF00501">
    <property type="entry name" value="AMP-binding"/>
    <property type="match status" value="1"/>
</dbReference>
<accession>A0A0F6W4K2</accession>
<gene>
    <name evidence="2" type="ORF">DB32_004416</name>
</gene>
<protein>
    <submittedName>
        <fullName evidence="2">AMP-dependent synthetase/ligase</fullName>
    </submittedName>
</protein>
<dbReference type="NCBIfam" id="NF006754">
    <property type="entry name" value="PRK09274.1"/>
    <property type="match status" value="1"/>
</dbReference>
<dbReference type="InterPro" id="IPR000873">
    <property type="entry name" value="AMP-dep_synth/lig_dom"/>
</dbReference>
<keyword evidence="2" id="KW-0436">Ligase</keyword>
<dbReference type="AlphaFoldDB" id="A0A0F6W4K2"/>
<dbReference type="Gene3D" id="3.40.50.12780">
    <property type="entry name" value="N-terminal domain of ligase-like"/>
    <property type="match status" value="1"/>
</dbReference>
<dbReference type="OrthoDB" id="9799237at2"/>
<dbReference type="PROSITE" id="PS00455">
    <property type="entry name" value="AMP_BINDING"/>
    <property type="match status" value="1"/>
</dbReference>
<dbReference type="InterPro" id="IPR042099">
    <property type="entry name" value="ANL_N_sf"/>
</dbReference>
<evidence type="ECO:0000313" key="2">
    <source>
        <dbReference type="EMBL" id="AKF07267.1"/>
    </source>
</evidence>
<dbReference type="RefSeq" id="WP_053234548.1">
    <property type="nucleotide sequence ID" value="NZ_CP011125.1"/>
</dbReference>
<dbReference type="Proteomes" id="UP000034883">
    <property type="component" value="Chromosome"/>
</dbReference>
<organism evidence="2 3">
    <name type="scientific">Sandaracinus amylolyticus</name>
    <dbReference type="NCBI Taxonomy" id="927083"/>
    <lineage>
        <taxon>Bacteria</taxon>
        <taxon>Pseudomonadati</taxon>
        <taxon>Myxococcota</taxon>
        <taxon>Polyangia</taxon>
        <taxon>Polyangiales</taxon>
        <taxon>Sandaracinaceae</taxon>
        <taxon>Sandaracinus</taxon>
    </lineage>
</organism>
<evidence type="ECO:0000313" key="3">
    <source>
        <dbReference type="Proteomes" id="UP000034883"/>
    </source>
</evidence>
<dbReference type="EMBL" id="CP011125">
    <property type="protein sequence ID" value="AKF07267.1"/>
    <property type="molecule type" value="Genomic_DNA"/>
</dbReference>
<keyword evidence="3" id="KW-1185">Reference proteome</keyword>
<reference evidence="2 3" key="1">
    <citation type="submission" date="2015-03" db="EMBL/GenBank/DDBJ databases">
        <title>Genome assembly of Sandaracinus amylolyticus DSM 53668.</title>
        <authorList>
            <person name="Sharma G."/>
            <person name="Subramanian S."/>
        </authorList>
    </citation>
    <scope>NUCLEOTIDE SEQUENCE [LARGE SCALE GENOMIC DNA]</scope>
    <source>
        <strain evidence="2 3">DSM 53668</strain>
    </source>
</reference>
<dbReference type="STRING" id="927083.DB32_004416"/>
<sequence>MSVDSANIAAHLPRVARDQPFTPAVFAPAGRDARGRPRYVHWTYRQLDEESDRLARGLRDVGIGPGVRTVLMVPPSLDLFAMVFALFKVGAPLVMVDPGMGTKHLGECLDRAEPRAFVGIPKAHAARAVLGWAKRTVEITVNVAPRWARPIAGRRAFSIDDLRERGERTSQRSMAEVAPDDLAAILFTSGSTGPPKGALYRHATFSAQVESIRAMYDIRPGEIDLPTFPLFALFDPALGMVTVLPDMDATRPAEVDPRHIVEAIEGFGVTNMFGSPALLDTVSRWAVPKGIRFSSLRRVISAGAPVAPRILEQFAKLLPEGARIHTPYGATESLPVATIAHDEVLGETRARTERGEGICVGRAVPSARVEVIAITDDPIARWDEARVLPDGEIGEIVVRGPQVTHAYVGAPDHTARAKIDTSGGIAHRMGDLGWRDASGRIWFCGRKSHRVVLDDGTTLFTIPCEGPFNAHSDVRRSALVAAKLAGRTVPVIIVEPWRAMSAAERARLVTELGEIARSNERTKRIEHFLVHEKFPVDVRHNAKIRREDLGPWATEQLSR</sequence>
<feature type="domain" description="AMP-dependent synthetase/ligase" evidence="1">
    <location>
        <begin position="16"/>
        <end position="407"/>
    </location>
</feature>
<dbReference type="InterPro" id="IPR020845">
    <property type="entry name" value="AMP-binding_CS"/>
</dbReference>
<dbReference type="PANTHER" id="PTHR43767">
    <property type="entry name" value="LONG-CHAIN-FATTY-ACID--COA LIGASE"/>
    <property type="match status" value="1"/>
</dbReference>
<dbReference type="GO" id="GO:0016874">
    <property type="term" value="F:ligase activity"/>
    <property type="evidence" value="ECO:0007669"/>
    <property type="project" value="UniProtKB-KW"/>
</dbReference>
<dbReference type="SUPFAM" id="SSF56801">
    <property type="entry name" value="Acetyl-CoA synthetase-like"/>
    <property type="match status" value="1"/>
</dbReference>
<evidence type="ECO:0000259" key="1">
    <source>
        <dbReference type="Pfam" id="PF00501"/>
    </source>
</evidence>
<dbReference type="InterPro" id="IPR050237">
    <property type="entry name" value="ATP-dep_AMP-bd_enzyme"/>
</dbReference>
<dbReference type="KEGG" id="samy:DB32_004416"/>
<dbReference type="PANTHER" id="PTHR43767:SF1">
    <property type="entry name" value="NONRIBOSOMAL PEPTIDE SYNTHASE PES1 (EUROFUNG)-RELATED"/>
    <property type="match status" value="1"/>
</dbReference>